<evidence type="ECO:0000256" key="12">
    <source>
        <dbReference type="SAM" id="SignalP"/>
    </source>
</evidence>
<evidence type="ECO:0000256" key="9">
    <source>
        <dbReference type="ARBA" id="ARBA00023180"/>
    </source>
</evidence>
<evidence type="ECO:0000256" key="5">
    <source>
        <dbReference type="ARBA" id="ARBA00022723"/>
    </source>
</evidence>
<comment type="subcellular location">
    <subcellularLocation>
        <location evidence="2">Secreted</location>
    </subcellularLocation>
</comment>
<dbReference type="InterPro" id="IPR029052">
    <property type="entry name" value="Metallo-depent_PP-like"/>
</dbReference>
<dbReference type="PANTHER" id="PTHR10161">
    <property type="entry name" value="TARTRATE-RESISTANT ACID PHOSPHATASE TYPE 5"/>
    <property type="match status" value="1"/>
</dbReference>
<keyword evidence="15" id="KW-1185">Reference proteome</keyword>
<feature type="binding site" evidence="11">
    <location>
        <position position="67"/>
    </location>
    <ligand>
        <name>Fe cation</name>
        <dbReference type="ChEBI" id="CHEBI:24875"/>
        <label>1</label>
    </ligand>
</feature>
<evidence type="ECO:0000256" key="8">
    <source>
        <dbReference type="ARBA" id="ARBA00022833"/>
    </source>
</evidence>
<dbReference type="AlphaFoldDB" id="A0A5D2ZYT0"/>
<dbReference type="PANTHER" id="PTHR10161:SF34">
    <property type="entry name" value="PURPLE ACID PHOSPHATASE 4"/>
    <property type="match status" value="1"/>
</dbReference>
<reference evidence="14 15" key="1">
    <citation type="submission" date="2019-07" db="EMBL/GenBank/DDBJ databases">
        <title>WGS assembly of Gossypium mustelinum.</title>
        <authorList>
            <person name="Chen Z.J."/>
            <person name="Sreedasyam A."/>
            <person name="Ando A."/>
            <person name="Song Q."/>
            <person name="De L."/>
            <person name="Hulse-Kemp A."/>
            <person name="Ding M."/>
            <person name="Ye W."/>
            <person name="Kirkbride R."/>
            <person name="Jenkins J."/>
            <person name="Plott C."/>
            <person name="Lovell J."/>
            <person name="Lin Y.-M."/>
            <person name="Vaughn R."/>
            <person name="Liu B."/>
            <person name="Li W."/>
            <person name="Simpson S."/>
            <person name="Scheffler B."/>
            <person name="Saski C."/>
            <person name="Grover C."/>
            <person name="Hu G."/>
            <person name="Conover J."/>
            <person name="Carlson J."/>
            <person name="Shu S."/>
            <person name="Boston L."/>
            <person name="Williams M."/>
            <person name="Peterson D."/>
            <person name="Mcgee K."/>
            <person name="Jones D."/>
            <person name="Wendel J."/>
            <person name="Stelly D."/>
            <person name="Grimwood J."/>
            <person name="Schmutz J."/>
        </authorList>
    </citation>
    <scope>NUCLEOTIDE SEQUENCE [LARGE SCALE GENOMIC DNA]</scope>
    <source>
        <strain evidence="14">1408120.09</strain>
    </source>
</reference>
<evidence type="ECO:0000256" key="2">
    <source>
        <dbReference type="ARBA" id="ARBA00004613"/>
    </source>
</evidence>
<evidence type="ECO:0000313" key="15">
    <source>
        <dbReference type="Proteomes" id="UP000323597"/>
    </source>
</evidence>
<keyword evidence="4" id="KW-0964">Secreted</keyword>
<dbReference type="InterPro" id="IPR024927">
    <property type="entry name" value="Acid_PPase"/>
</dbReference>
<feature type="chain" id="PRO_5023105324" description="Purple acid phosphatase" evidence="12">
    <location>
        <begin position="17"/>
        <end position="314"/>
    </location>
</feature>
<feature type="signal peptide" evidence="12">
    <location>
        <begin position="1"/>
        <end position="16"/>
    </location>
</feature>
<sequence>MGLLLGLLLVLPLAKAELERVEHAAKADGSLSFLVVRDWGRKRLYNQSQMGSIGEKIEVDFIISTGDNFYDDGLRGVKDPAFHQSFSDIYTAPSLQKQWYIVLGNHDYRGNVEAQLSPMLRKMDTRWLCLRSFILIAGPQMAEIFFVDATPFVSNYFIDPKDHVYDWKGISPRLHYINNLLLEFELGLRESTAKWKIVVGQHTIKSAGHHYTSHHGNTHELAIHLLPILQAYHVDLYISNTDSSIQFLTSGGGSKAWRGDVNNRWNPQKMKFYYDGQGFMSVEMTETDVDIKFYDVFGYAIYKWSTSKLISSAM</sequence>
<keyword evidence="9" id="KW-0325">Glycoprotein</keyword>
<keyword evidence="7 10" id="KW-0378">Hydrolase</keyword>
<dbReference type="CDD" id="cd07378">
    <property type="entry name" value="MPP_ACP5"/>
    <property type="match status" value="1"/>
</dbReference>
<evidence type="ECO:0000256" key="6">
    <source>
        <dbReference type="ARBA" id="ARBA00022729"/>
    </source>
</evidence>
<feature type="binding site" evidence="11">
    <location>
        <position position="105"/>
    </location>
    <ligand>
        <name>Fe cation</name>
        <dbReference type="ChEBI" id="CHEBI:24875"/>
        <label>2</label>
    </ligand>
</feature>
<accession>A0A5D2ZYT0</accession>
<feature type="binding site" evidence="11">
    <location>
        <position position="67"/>
    </location>
    <ligand>
        <name>Fe cation</name>
        <dbReference type="ChEBI" id="CHEBI:24875"/>
        <label>2</label>
    </ligand>
</feature>
<dbReference type="GO" id="GO:0005576">
    <property type="term" value="C:extracellular region"/>
    <property type="evidence" value="ECO:0007669"/>
    <property type="project" value="UniProtKB-SubCell"/>
</dbReference>
<dbReference type="GO" id="GO:0046872">
    <property type="term" value="F:metal ion binding"/>
    <property type="evidence" value="ECO:0007669"/>
    <property type="project" value="UniProtKB-KW"/>
</dbReference>
<gene>
    <name evidence="14" type="ORF">E1A91_A03G128300v1</name>
</gene>
<dbReference type="EC" id="3.1.3.2" evidence="10"/>
<feature type="domain" description="Calcineurin-like phosphoesterase" evidence="13">
    <location>
        <begin position="54"/>
        <end position="239"/>
    </location>
</feature>
<protein>
    <recommendedName>
        <fullName evidence="10">Purple acid phosphatase</fullName>
        <ecNumber evidence="10">3.1.3.2</ecNumber>
    </recommendedName>
</protein>
<proteinExistence type="inferred from homology"/>
<dbReference type="Proteomes" id="UP000323597">
    <property type="component" value="Chromosome A03"/>
</dbReference>
<evidence type="ECO:0000256" key="11">
    <source>
        <dbReference type="PIRSR" id="PIRSR000898-1"/>
    </source>
</evidence>
<dbReference type="FunFam" id="3.60.21.10:FF:000027">
    <property type="entry name" value="Purple acid phosphatase"/>
    <property type="match status" value="1"/>
</dbReference>
<organism evidence="14 15">
    <name type="scientific">Gossypium mustelinum</name>
    <name type="common">Cotton</name>
    <name type="synonym">Gossypium caicoense</name>
    <dbReference type="NCBI Taxonomy" id="34275"/>
    <lineage>
        <taxon>Eukaryota</taxon>
        <taxon>Viridiplantae</taxon>
        <taxon>Streptophyta</taxon>
        <taxon>Embryophyta</taxon>
        <taxon>Tracheophyta</taxon>
        <taxon>Spermatophyta</taxon>
        <taxon>Magnoliopsida</taxon>
        <taxon>eudicotyledons</taxon>
        <taxon>Gunneridae</taxon>
        <taxon>Pentapetalae</taxon>
        <taxon>rosids</taxon>
        <taxon>malvids</taxon>
        <taxon>Malvales</taxon>
        <taxon>Malvaceae</taxon>
        <taxon>Malvoideae</taxon>
        <taxon>Gossypium</taxon>
    </lineage>
</organism>
<comment type="similarity">
    <text evidence="3">Belongs to the metallophosphoesterase superfamily. Purple acid phosphatase family.</text>
</comment>
<name>A0A5D2ZYT0_GOSMU</name>
<keyword evidence="6 12" id="KW-0732">Signal</keyword>
<feature type="binding site" evidence="11">
    <location>
        <position position="38"/>
    </location>
    <ligand>
        <name>Fe cation</name>
        <dbReference type="ChEBI" id="CHEBI:24875"/>
        <label>1</label>
    </ligand>
</feature>
<evidence type="ECO:0000256" key="7">
    <source>
        <dbReference type="ARBA" id="ARBA00022801"/>
    </source>
</evidence>
<dbReference type="Gene3D" id="3.60.21.10">
    <property type="match status" value="1"/>
</dbReference>
<comment type="catalytic activity">
    <reaction evidence="1 10">
        <text>a phosphate monoester + H2O = an alcohol + phosphate</text>
        <dbReference type="Rhea" id="RHEA:15017"/>
        <dbReference type="ChEBI" id="CHEBI:15377"/>
        <dbReference type="ChEBI" id="CHEBI:30879"/>
        <dbReference type="ChEBI" id="CHEBI:43474"/>
        <dbReference type="ChEBI" id="CHEBI:67140"/>
        <dbReference type="EC" id="3.1.3.2"/>
    </reaction>
</comment>
<evidence type="ECO:0000256" key="3">
    <source>
        <dbReference type="ARBA" id="ARBA00008723"/>
    </source>
</evidence>
<dbReference type="GO" id="GO:0003993">
    <property type="term" value="F:acid phosphatase activity"/>
    <property type="evidence" value="ECO:0007669"/>
    <property type="project" value="UniProtKB-UniRule"/>
</dbReference>
<dbReference type="SUPFAM" id="SSF56300">
    <property type="entry name" value="Metallo-dependent phosphatases"/>
    <property type="match status" value="1"/>
</dbReference>
<dbReference type="InterPro" id="IPR051558">
    <property type="entry name" value="Metallophosphoesterase_PAP"/>
</dbReference>
<dbReference type="InterPro" id="IPR004843">
    <property type="entry name" value="Calcineurin-like_PHP"/>
</dbReference>
<dbReference type="PIRSF" id="PIRSF000898">
    <property type="entry name" value="Acid_Ptase_5"/>
    <property type="match status" value="1"/>
</dbReference>
<feature type="binding site" evidence="11">
    <location>
        <position position="70"/>
    </location>
    <ligand>
        <name>Fe cation</name>
        <dbReference type="ChEBI" id="CHEBI:24875"/>
        <label>1</label>
    </ligand>
</feature>
<keyword evidence="8" id="KW-0862">Zinc</keyword>
<keyword evidence="5 11" id="KW-0479">Metal-binding</keyword>
<evidence type="ECO:0000259" key="13">
    <source>
        <dbReference type="Pfam" id="PF00149"/>
    </source>
</evidence>
<evidence type="ECO:0000256" key="4">
    <source>
        <dbReference type="ARBA" id="ARBA00022525"/>
    </source>
</evidence>
<comment type="cofactor">
    <cofactor evidence="11">
        <name>Fe cation</name>
        <dbReference type="ChEBI" id="CHEBI:24875"/>
    </cofactor>
    <text evidence="11">Binds 2 iron ions per subunit.</text>
</comment>
<keyword evidence="10 11" id="KW-0408">Iron</keyword>
<evidence type="ECO:0000256" key="1">
    <source>
        <dbReference type="ARBA" id="ARBA00000032"/>
    </source>
</evidence>
<dbReference type="EMBL" id="CM017638">
    <property type="protein sequence ID" value="TYJ43060.1"/>
    <property type="molecule type" value="Genomic_DNA"/>
</dbReference>
<evidence type="ECO:0000256" key="10">
    <source>
        <dbReference type="PIRNR" id="PIRNR000898"/>
    </source>
</evidence>
<dbReference type="Pfam" id="PF00149">
    <property type="entry name" value="Metallophos"/>
    <property type="match status" value="1"/>
</dbReference>
<evidence type="ECO:0000313" key="14">
    <source>
        <dbReference type="EMBL" id="TYJ43060.1"/>
    </source>
</evidence>